<accession>X1W219</accession>
<sequence length="60" mass="6788">KFLILIIGLLLLFISLTTLPKILISLWDKKTIMKKLNKYMGKKYSAFLIGFGLTAVLLST</sequence>
<feature type="transmembrane region" description="Helical" evidence="1">
    <location>
        <begin position="44"/>
        <end position="59"/>
    </location>
</feature>
<feature type="non-terminal residue" evidence="2">
    <location>
        <position position="1"/>
    </location>
</feature>
<proteinExistence type="predicted"/>
<gene>
    <name evidence="2" type="ORF">S12H4_62976</name>
</gene>
<protein>
    <submittedName>
        <fullName evidence="2">Uncharacterized protein</fullName>
    </submittedName>
</protein>
<organism evidence="2">
    <name type="scientific">marine sediment metagenome</name>
    <dbReference type="NCBI Taxonomy" id="412755"/>
    <lineage>
        <taxon>unclassified sequences</taxon>
        <taxon>metagenomes</taxon>
        <taxon>ecological metagenomes</taxon>
    </lineage>
</organism>
<comment type="caution">
    <text evidence="2">The sequence shown here is derived from an EMBL/GenBank/DDBJ whole genome shotgun (WGS) entry which is preliminary data.</text>
</comment>
<dbReference type="EMBL" id="BARW01042539">
    <property type="protein sequence ID" value="GAJ22935.1"/>
    <property type="molecule type" value="Genomic_DNA"/>
</dbReference>
<keyword evidence="1" id="KW-0472">Membrane</keyword>
<evidence type="ECO:0000256" key="1">
    <source>
        <dbReference type="SAM" id="Phobius"/>
    </source>
</evidence>
<evidence type="ECO:0000313" key="2">
    <source>
        <dbReference type="EMBL" id="GAJ22935.1"/>
    </source>
</evidence>
<name>X1W219_9ZZZZ</name>
<dbReference type="AlphaFoldDB" id="X1W219"/>
<keyword evidence="1" id="KW-0812">Transmembrane</keyword>
<feature type="non-terminal residue" evidence="2">
    <location>
        <position position="60"/>
    </location>
</feature>
<reference evidence="2" key="1">
    <citation type="journal article" date="2014" name="Front. Microbiol.">
        <title>High frequency of phylogenetically diverse reductive dehalogenase-homologous genes in deep subseafloor sedimentary metagenomes.</title>
        <authorList>
            <person name="Kawai M."/>
            <person name="Futagami T."/>
            <person name="Toyoda A."/>
            <person name="Takaki Y."/>
            <person name="Nishi S."/>
            <person name="Hori S."/>
            <person name="Arai W."/>
            <person name="Tsubouchi T."/>
            <person name="Morono Y."/>
            <person name="Uchiyama I."/>
            <person name="Ito T."/>
            <person name="Fujiyama A."/>
            <person name="Inagaki F."/>
            <person name="Takami H."/>
        </authorList>
    </citation>
    <scope>NUCLEOTIDE SEQUENCE</scope>
    <source>
        <strain evidence="2">Expedition CK06-06</strain>
    </source>
</reference>
<keyword evidence="1" id="KW-1133">Transmembrane helix</keyword>